<accession>A0ABQ1SA37</accession>
<evidence type="ECO:0000256" key="9">
    <source>
        <dbReference type="ARBA" id="ARBA00023310"/>
    </source>
</evidence>
<evidence type="ECO:0000256" key="4">
    <source>
        <dbReference type="ARBA" id="ARBA00022692"/>
    </source>
</evidence>
<evidence type="ECO:0000256" key="10">
    <source>
        <dbReference type="ARBA" id="ARBA00025198"/>
    </source>
</evidence>
<keyword evidence="8 13" id="KW-0472">Membrane</keyword>
<keyword evidence="2 13" id="KW-0813">Transport</keyword>
<dbReference type="Pfam" id="PF00430">
    <property type="entry name" value="ATP-synt_B"/>
    <property type="match status" value="1"/>
</dbReference>
<keyword evidence="5 13" id="KW-0375">Hydrogen ion transport</keyword>
<dbReference type="EMBL" id="BMKL01000001">
    <property type="protein sequence ID" value="GGD95703.1"/>
    <property type="molecule type" value="Genomic_DNA"/>
</dbReference>
<evidence type="ECO:0000256" key="8">
    <source>
        <dbReference type="ARBA" id="ARBA00023136"/>
    </source>
</evidence>
<dbReference type="InterPro" id="IPR002146">
    <property type="entry name" value="ATP_synth_b/b'su_bac/chlpt"/>
</dbReference>
<evidence type="ECO:0000256" key="1">
    <source>
        <dbReference type="ARBA" id="ARBA00005513"/>
    </source>
</evidence>
<evidence type="ECO:0000256" key="14">
    <source>
        <dbReference type="RuleBase" id="RU003848"/>
    </source>
</evidence>
<proteinExistence type="inferred from homology"/>
<organism evidence="15 16">
    <name type="scientific">Tsuneonella deserti</name>
    <dbReference type="NCBI Taxonomy" id="2035528"/>
    <lineage>
        <taxon>Bacteria</taxon>
        <taxon>Pseudomonadati</taxon>
        <taxon>Pseudomonadota</taxon>
        <taxon>Alphaproteobacteria</taxon>
        <taxon>Sphingomonadales</taxon>
        <taxon>Erythrobacteraceae</taxon>
        <taxon>Tsuneonella</taxon>
    </lineage>
</organism>
<reference evidence="16" key="1">
    <citation type="journal article" date="2019" name="Int. J. Syst. Evol. Microbiol.">
        <title>The Global Catalogue of Microorganisms (GCM) 10K type strain sequencing project: providing services to taxonomists for standard genome sequencing and annotation.</title>
        <authorList>
            <consortium name="The Broad Institute Genomics Platform"/>
            <consortium name="The Broad Institute Genome Sequencing Center for Infectious Disease"/>
            <person name="Wu L."/>
            <person name="Ma J."/>
        </authorList>
    </citation>
    <scope>NUCLEOTIDE SEQUENCE [LARGE SCALE GENOMIC DNA]</scope>
    <source>
        <strain evidence="16">CGMCC 1.15959</strain>
    </source>
</reference>
<evidence type="ECO:0000256" key="13">
    <source>
        <dbReference type="HAMAP-Rule" id="MF_01398"/>
    </source>
</evidence>
<evidence type="ECO:0000313" key="16">
    <source>
        <dbReference type="Proteomes" id="UP000619041"/>
    </source>
</evidence>
<keyword evidence="6 13" id="KW-1133">Transmembrane helix</keyword>
<keyword evidence="16" id="KW-1185">Reference proteome</keyword>
<evidence type="ECO:0000256" key="11">
    <source>
        <dbReference type="ARBA" id="ARBA00025614"/>
    </source>
</evidence>
<keyword evidence="9 13" id="KW-0066">ATP synthesis</keyword>
<evidence type="ECO:0000256" key="2">
    <source>
        <dbReference type="ARBA" id="ARBA00022448"/>
    </source>
</evidence>
<keyword evidence="13" id="KW-1003">Cell membrane</keyword>
<dbReference type="PANTHER" id="PTHR33445">
    <property type="entry name" value="ATP SYNTHASE SUBUNIT B', CHLOROPLASTIC"/>
    <property type="match status" value="1"/>
</dbReference>
<sequence>MPQFDFGNVFIPQLFWLAVFFVVLYFGIVRLTLPRLGKVMDERMTKIDSDLATAKAAKDAADELAEQNRIEREANRETARVALAQAAATAAAAREQRLAAADEQTGATIAAAEARIAEARNSARASLRDVAADNARAIVSKLTGSEPTIDEAASAVEVSLARG</sequence>
<evidence type="ECO:0000256" key="3">
    <source>
        <dbReference type="ARBA" id="ARBA00022547"/>
    </source>
</evidence>
<dbReference type="RefSeq" id="WP_188644530.1">
    <property type="nucleotide sequence ID" value="NZ_BMKL01000001.1"/>
</dbReference>
<evidence type="ECO:0000256" key="6">
    <source>
        <dbReference type="ARBA" id="ARBA00022989"/>
    </source>
</evidence>
<evidence type="ECO:0000256" key="5">
    <source>
        <dbReference type="ARBA" id="ARBA00022781"/>
    </source>
</evidence>
<evidence type="ECO:0000313" key="15">
    <source>
        <dbReference type="EMBL" id="GGD95703.1"/>
    </source>
</evidence>
<keyword evidence="4 13" id="KW-0812">Transmembrane</keyword>
<evidence type="ECO:0000256" key="12">
    <source>
        <dbReference type="ARBA" id="ARBA00037847"/>
    </source>
</evidence>
<comment type="function">
    <text evidence="11">Component of the F(0) channel, it forms part of the peripheral stalk, linking F(1) to F(0). The b'-subunit is a diverged and duplicated form of b found in plants and photosynthetic bacteria.</text>
</comment>
<keyword evidence="3 13" id="KW-0138">CF(0)</keyword>
<keyword evidence="7 13" id="KW-0406">Ion transport</keyword>
<protein>
    <recommendedName>
        <fullName evidence="13">ATP synthase subunit b</fullName>
    </recommendedName>
    <alternativeName>
        <fullName evidence="13">ATP synthase F(0) sector subunit b</fullName>
    </alternativeName>
    <alternativeName>
        <fullName evidence="13">ATPase subunit I</fullName>
    </alternativeName>
    <alternativeName>
        <fullName evidence="13">F-type ATPase subunit b</fullName>
        <shortName evidence="13">F-ATPase subunit b</shortName>
    </alternativeName>
</protein>
<comment type="subcellular location">
    <subcellularLocation>
        <location evidence="13">Cell membrane</location>
        <topology evidence="13">Single-pass membrane protein</topology>
    </subcellularLocation>
    <subcellularLocation>
        <location evidence="12">Endomembrane system</location>
        <topology evidence="12">Single-pass membrane protein</topology>
    </subcellularLocation>
</comment>
<comment type="function">
    <text evidence="10 13">F(1)F(0) ATP synthase produces ATP from ADP in the presence of a proton or sodium gradient. F-type ATPases consist of two structural domains, F(1) containing the extramembraneous catalytic core and F(0) containing the membrane proton channel, linked together by a central stalk and a peripheral stalk. During catalysis, ATP synthesis in the catalytic domain of F(1) is coupled via a rotary mechanism of the central stalk subunits to proton translocation.</text>
</comment>
<comment type="subunit">
    <text evidence="13">F-type ATPases have 2 components, F(1) - the catalytic core - and F(0) - the membrane proton channel. F(1) has five subunits: alpha(3), beta(3), gamma(1), delta(1), epsilon(1). F(0) has three main subunits: a(1), b(2) and c(10-14). The alpha and beta chains form an alternating ring which encloses part of the gamma chain. F(1) is attached to F(0) by a central stalk formed by the gamma and epsilon chains, while a peripheral stalk is formed by the delta and b chains.</text>
</comment>
<dbReference type="Proteomes" id="UP000619041">
    <property type="component" value="Unassembled WGS sequence"/>
</dbReference>
<feature type="transmembrane region" description="Helical" evidence="13">
    <location>
        <begin position="14"/>
        <end position="33"/>
    </location>
</feature>
<dbReference type="PANTHER" id="PTHR33445:SF1">
    <property type="entry name" value="ATP SYNTHASE SUBUNIT B"/>
    <property type="match status" value="1"/>
</dbReference>
<dbReference type="InterPro" id="IPR050059">
    <property type="entry name" value="ATP_synthase_B_chain"/>
</dbReference>
<name>A0ABQ1SA37_9SPHN</name>
<dbReference type="HAMAP" id="MF_01398">
    <property type="entry name" value="ATP_synth_b_bprime"/>
    <property type="match status" value="1"/>
</dbReference>
<gene>
    <name evidence="15" type="primary">atpF2</name>
    <name evidence="13" type="synonym">atpF</name>
    <name evidence="15" type="ORF">GCM10011515_14510</name>
</gene>
<comment type="caution">
    <text evidence="15">The sequence shown here is derived from an EMBL/GenBank/DDBJ whole genome shotgun (WGS) entry which is preliminary data.</text>
</comment>
<evidence type="ECO:0000256" key="7">
    <source>
        <dbReference type="ARBA" id="ARBA00023065"/>
    </source>
</evidence>
<comment type="similarity">
    <text evidence="1 13 14">Belongs to the ATPase B chain family.</text>
</comment>